<sequence length="1076" mass="117373">MPSADSSGAQHSTPSAQDWRKHQPIIYNLYIHQRLPLKEMREYLQQEYSFDVSISQYKRKLKEWRYSKNLKASTCKALGDSLERRGLSGSNVVTSVNGVTLSPRKLQRALRRHYIPTLQRKFGLEEKTTTPEGVSIRRSLVDSLSLSNIRLPALSWLQQAQESAAALQGATPVPSSHTQLPQSHLPETNKVSNELLMVDVQSILLGDVRPEAIARTQREAAASRILNHLPRVEPDSVGQNFNALIHQAGSINLYSLTSFVIYLCANNHLDDAHFDHFMVHILPQGNLDVLKHLAHSKSACAWKFEERLLVYAARTDRYDLVDLLKNQWAVGSISTPRTKWLLERMLFTAMEKGHETFVLTLLEEKIGNNKGRIIDVITSISQELLKQAAQFLPGAFRFILNSMSTIGKAQVLPLAVKAGLSIEGVSLLIHKGADVDATDDEGCTALCYSARSGNFGLTQLLLRNGASPEGGGSDSLDQSPKSQCIPPLFFAAEFGHTDICELLLRAGADVESSWHRPHKDSHRHQRTLAALRGFRNAGEVAIRDDHISVLECLVTHGAFVSSRGRGYAPLHLAADSGSFYSVGLLIRCGADIHEYCTSGITRTALQAACFARNKQCASFLIGAGARINDPAMGFEGKTALQHAAWRGDEGLVKYLLELGANVNAPCAPDHGVSALQAAVYSRNETLVGILLAWGADVNGNISQKNGQSAIVAAVEAGSESVFRTLVKAGADLSPVKRDSRTYCCPFIKAAQENSEDFVRRLLDLDIDIDARLDSGYSIAEEAIRSSGAESWRVVGTILEHSPAIRLSRCQGRTLFIDMWDGIDLSFLRILVHRGFDINKDFVGDHFGKRRHGGMFHPKRMASAIYRSFLQKACAKGNLGTVEYLLSAGADPNSLPSVYFDPVAFAASGTALQLATMGRHTHLIKTLLRHGADINAPPAEFFGRTALQAASQAGDLKLVEMLLDHGANANTPASKWAGVTALQGAAIEGYVRIVQTLLAAGADVGAPGAREDGRTAVNGAAEWGRLDMVKLLLDHHPLQDGESLSGICEQAAEYARTGPHWAVVELLETYERMPGSP</sequence>
<organism evidence="6 7">
    <name type="scientific">Fonsecaea pedrosoi CBS 271.37</name>
    <dbReference type="NCBI Taxonomy" id="1442368"/>
    <lineage>
        <taxon>Eukaryota</taxon>
        <taxon>Fungi</taxon>
        <taxon>Dikarya</taxon>
        <taxon>Ascomycota</taxon>
        <taxon>Pezizomycotina</taxon>
        <taxon>Eurotiomycetes</taxon>
        <taxon>Chaetothyriomycetidae</taxon>
        <taxon>Chaetothyriales</taxon>
        <taxon>Herpotrichiellaceae</taxon>
        <taxon>Fonsecaea</taxon>
    </lineage>
</organism>
<feature type="repeat" description="ANK" evidence="3">
    <location>
        <begin position="670"/>
        <end position="698"/>
    </location>
</feature>
<feature type="compositionally biased region" description="Polar residues" evidence="4">
    <location>
        <begin position="173"/>
        <end position="186"/>
    </location>
</feature>
<feature type="repeat" description="ANK" evidence="3">
    <location>
        <begin position="635"/>
        <end position="667"/>
    </location>
</feature>
<dbReference type="PANTHER" id="PTHR24198:SF165">
    <property type="entry name" value="ANKYRIN REPEAT-CONTAINING PROTEIN-RELATED"/>
    <property type="match status" value="1"/>
</dbReference>
<evidence type="ECO:0000313" key="6">
    <source>
        <dbReference type="EMBL" id="KIW84990.1"/>
    </source>
</evidence>
<dbReference type="Pfam" id="PF00023">
    <property type="entry name" value="Ank"/>
    <property type="match status" value="1"/>
</dbReference>
<dbReference type="InterPro" id="IPR002110">
    <property type="entry name" value="Ankyrin_rpt"/>
</dbReference>
<dbReference type="InterPro" id="IPR025676">
    <property type="entry name" value="Clr5_dom"/>
</dbReference>
<feature type="repeat" description="ANK" evidence="3">
    <location>
        <begin position="906"/>
        <end position="938"/>
    </location>
</feature>
<dbReference type="Pfam" id="PF14420">
    <property type="entry name" value="Clr5"/>
    <property type="match status" value="1"/>
</dbReference>
<dbReference type="OrthoDB" id="4158298at2759"/>
<accession>A0A0D2H2C3</accession>
<feature type="repeat" description="ANK" evidence="3">
    <location>
        <begin position="705"/>
        <end position="737"/>
    </location>
</feature>
<dbReference type="Proteomes" id="UP000053029">
    <property type="component" value="Unassembled WGS sequence"/>
</dbReference>
<evidence type="ECO:0000256" key="2">
    <source>
        <dbReference type="ARBA" id="ARBA00023043"/>
    </source>
</evidence>
<dbReference type="Pfam" id="PF12796">
    <property type="entry name" value="Ank_2"/>
    <property type="match status" value="4"/>
</dbReference>
<evidence type="ECO:0000259" key="5">
    <source>
        <dbReference type="Pfam" id="PF14420"/>
    </source>
</evidence>
<dbReference type="RefSeq" id="XP_013288798.1">
    <property type="nucleotide sequence ID" value="XM_013433344.1"/>
</dbReference>
<evidence type="ECO:0000256" key="3">
    <source>
        <dbReference type="PROSITE-ProRule" id="PRU00023"/>
    </source>
</evidence>
<dbReference type="Gene3D" id="1.25.40.20">
    <property type="entry name" value="Ankyrin repeat-containing domain"/>
    <property type="match status" value="3"/>
</dbReference>
<dbReference type="EMBL" id="KN846969">
    <property type="protein sequence ID" value="KIW84990.1"/>
    <property type="molecule type" value="Genomic_DNA"/>
</dbReference>
<feature type="region of interest" description="Disordered" evidence="4">
    <location>
        <begin position="167"/>
        <end position="186"/>
    </location>
</feature>
<dbReference type="SUPFAM" id="SSF48403">
    <property type="entry name" value="Ankyrin repeat"/>
    <property type="match status" value="2"/>
</dbReference>
<feature type="repeat" description="ANK" evidence="3">
    <location>
        <begin position="487"/>
        <end position="515"/>
    </location>
</feature>
<dbReference type="GeneID" id="25299868"/>
<keyword evidence="2 3" id="KW-0040">ANK repeat</keyword>
<gene>
    <name evidence="6" type="ORF">Z517_00378</name>
</gene>
<dbReference type="InterPro" id="IPR036770">
    <property type="entry name" value="Ankyrin_rpt-contain_sf"/>
</dbReference>
<dbReference type="HOGENOM" id="CLU_286830_0_0_1"/>
<dbReference type="PANTHER" id="PTHR24198">
    <property type="entry name" value="ANKYRIN REPEAT AND PROTEIN KINASE DOMAIN-CONTAINING PROTEIN"/>
    <property type="match status" value="1"/>
</dbReference>
<dbReference type="VEuPathDB" id="FungiDB:Z517_00378"/>
<protein>
    <recommendedName>
        <fullName evidence="5">Clr5 domain-containing protein</fullName>
    </recommendedName>
</protein>
<dbReference type="PROSITE" id="PS50088">
    <property type="entry name" value="ANK_REPEAT"/>
    <property type="match status" value="9"/>
</dbReference>
<keyword evidence="1" id="KW-0677">Repeat</keyword>
<feature type="repeat" description="ANK" evidence="3">
    <location>
        <begin position="441"/>
        <end position="473"/>
    </location>
</feature>
<reference evidence="6 7" key="1">
    <citation type="submission" date="2015-01" db="EMBL/GenBank/DDBJ databases">
        <title>The Genome Sequence of Fonsecaea pedrosoi CBS 271.37.</title>
        <authorList>
            <consortium name="The Broad Institute Genomics Platform"/>
            <person name="Cuomo C."/>
            <person name="de Hoog S."/>
            <person name="Gorbushina A."/>
            <person name="Stielow B."/>
            <person name="Teixiera M."/>
            <person name="Abouelleil A."/>
            <person name="Chapman S.B."/>
            <person name="Priest M."/>
            <person name="Young S.K."/>
            <person name="Wortman J."/>
            <person name="Nusbaum C."/>
            <person name="Birren B."/>
        </authorList>
    </citation>
    <scope>NUCLEOTIDE SEQUENCE [LARGE SCALE GENOMIC DNA]</scope>
    <source>
        <strain evidence="6 7">CBS 271.37</strain>
    </source>
</reference>
<proteinExistence type="predicted"/>
<feature type="domain" description="Clr5" evidence="5">
    <location>
        <begin position="15"/>
        <end position="68"/>
    </location>
</feature>
<dbReference type="PROSITE" id="PS50297">
    <property type="entry name" value="ANK_REP_REGION"/>
    <property type="match status" value="8"/>
</dbReference>
<feature type="repeat" description="ANK" evidence="3">
    <location>
        <begin position="941"/>
        <end position="973"/>
    </location>
</feature>
<evidence type="ECO:0000256" key="4">
    <source>
        <dbReference type="SAM" id="MobiDB-lite"/>
    </source>
</evidence>
<feature type="repeat" description="ANK" evidence="3">
    <location>
        <begin position="565"/>
        <end position="597"/>
    </location>
</feature>
<dbReference type="AlphaFoldDB" id="A0A0D2H2C3"/>
<name>A0A0D2H2C3_9EURO</name>
<evidence type="ECO:0000256" key="1">
    <source>
        <dbReference type="ARBA" id="ARBA00022737"/>
    </source>
</evidence>
<dbReference type="SMART" id="SM00248">
    <property type="entry name" value="ANK"/>
    <property type="match status" value="16"/>
</dbReference>
<dbReference type="STRING" id="1442368.A0A0D2H2C3"/>
<evidence type="ECO:0000313" key="7">
    <source>
        <dbReference type="Proteomes" id="UP000053029"/>
    </source>
</evidence>
<keyword evidence="7" id="KW-1185">Reference proteome</keyword>
<feature type="repeat" description="ANK" evidence="3">
    <location>
        <begin position="976"/>
        <end position="1008"/>
    </location>
</feature>